<proteinExistence type="predicted"/>
<feature type="chain" id="PRO_5035266511" evidence="1">
    <location>
        <begin position="25"/>
        <end position="43"/>
    </location>
</feature>
<accession>A0A8J2J9T8</accession>
<keyword evidence="1" id="KW-0732">Signal</keyword>
<sequence length="43" mass="4556">FLVLSLKMLCRGWALPLLLAPASAAYPPAIAPIDLGGRKPCCF</sequence>
<gene>
    <name evidence="2" type="ORF">AFUS01_LOCUS4411</name>
</gene>
<evidence type="ECO:0000313" key="3">
    <source>
        <dbReference type="Proteomes" id="UP000708208"/>
    </source>
</evidence>
<protein>
    <submittedName>
        <fullName evidence="2">Uncharacterized protein</fullName>
    </submittedName>
</protein>
<dbReference type="EMBL" id="CAJVCH010027515">
    <property type="protein sequence ID" value="CAG7702434.1"/>
    <property type="molecule type" value="Genomic_DNA"/>
</dbReference>
<evidence type="ECO:0000313" key="2">
    <source>
        <dbReference type="EMBL" id="CAG7702434.1"/>
    </source>
</evidence>
<reference evidence="2" key="1">
    <citation type="submission" date="2021-06" db="EMBL/GenBank/DDBJ databases">
        <authorList>
            <person name="Hodson N. C."/>
            <person name="Mongue J. A."/>
            <person name="Jaron S. K."/>
        </authorList>
    </citation>
    <scope>NUCLEOTIDE SEQUENCE</scope>
</reference>
<evidence type="ECO:0000256" key="1">
    <source>
        <dbReference type="SAM" id="SignalP"/>
    </source>
</evidence>
<keyword evidence="3" id="KW-1185">Reference proteome</keyword>
<organism evidence="2 3">
    <name type="scientific">Allacma fusca</name>
    <dbReference type="NCBI Taxonomy" id="39272"/>
    <lineage>
        <taxon>Eukaryota</taxon>
        <taxon>Metazoa</taxon>
        <taxon>Ecdysozoa</taxon>
        <taxon>Arthropoda</taxon>
        <taxon>Hexapoda</taxon>
        <taxon>Collembola</taxon>
        <taxon>Symphypleona</taxon>
        <taxon>Sminthuridae</taxon>
        <taxon>Allacma</taxon>
    </lineage>
</organism>
<comment type="caution">
    <text evidence="2">The sequence shown here is derived from an EMBL/GenBank/DDBJ whole genome shotgun (WGS) entry which is preliminary data.</text>
</comment>
<dbReference type="Proteomes" id="UP000708208">
    <property type="component" value="Unassembled WGS sequence"/>
</dbReference>
<name>A0A8J2J9T8_9HEXA</name>
<dbReference type="AlphaFoldDB" id="A0A8J2J9T8"/>
<feature type="non-terminal residue" evidence="2">
    <location>
        <position position="1"/>
    </location>
</feature>
<feature type="signal peptide" evidence="1">
    <location>
        <begin position="1"/>
        <end position="24"/>
    </location>
</feature>